<accession>A0A9D1K722</accession>
<dbReference type="SUPFAM" id="SSF53850">
    <property type="entry name" value="Periplasmic binding protein-like II"/>
    <property type="match status" value="1"/>
</dbReference>
<dbReference type="Pfam" id="PF12010">
    <property type="entry name" value="DUF3502"/>
    <property type="match status" value="1"/>
</dbReference>
<dbReference type="Proteomes" id="UP000824140">
    <property type="component" value="Unassembled WGS sequence"/>
</dbReference>
<protein>
    <submittedName>
        <fullName evidence="3">Extracellular solute-binding protein</fullName>
    </submittedName>
</protein>
<evidence type="ECO:0000256" key="1">
    <source>
        <dbReference type="SAM" id="SignalP"/>
    </source>
</evidence>
<dbReference type="PANTHER" id="PTHR43649">
    <property type="entry name" value="ARABINOSE-BINDING PROTEIN-RELATED"/>
    <property type="match status" value="1"/>
</dbReference>
<dbReference type="Pfam" id="PF01547">
    <property type="entry name" value="SBP_bac_1"/>
    <property type="match status" value="1"/>
</dbReference>
<evidence type="ECO:0000313" key="4">
    <source>
        <dbReference type="Proteomes" id="UP000824140"/>
    </source>
</evidence>
<keyword evidence="1" id="KW-0732">Signal</keyword>
<reference evidence="3" key="2">
    <citation type="journal article" date="2021" name="PeerJ">
        <title>Extensive microbial diversity within the chicken gut microbiome revealed by metagenomics and culture.</title>
        <authorList>
            <person name="Gilroy R."/>
            <person name="Ravi A."/>
            <person name="Getino M."/>
            <person name="Pursley I."/>
            <person name="Horton D.L."/>
            <person name="Alikhan N.F."/>
            <person name="Baker D."/>
            <person name="Gharbi K."/>
            <person name="Hall N."/>
            <person name="Watson M."/>
            <person name="Adriaenssens E.M."/>
            <person name="Foster-Nyarko E."/>
            <person name="Jarju S."/>
            <person name="Secka A."/>
            <person name="Antonio M."/>
            <person name="Oren A."/>
            <person name="Chaudhuri R.R."/>
            <person name="La Ragione R."/>
            <person name="Hildebrand F."/>
            <person name="Pallen M.J."/>
        </authorList>
    </citation>
    <scope>NUCLEOTIDE SEQUENCE</scope>
    <source>
        <strain evidence="3">13766</strain>
    </source>
</reference>
<gene>
    <name evidence="3" type="ORF">IAA84_09955</name>
</gene>
<dbReference type="InterPro" id="IPR050490">
    <property type="entry name" value="Bact_solute-bd_prot1"/>
</dbReference>
<feature type="chain" id="PRO_5039259497" evidence="1">
    <location>
        <begin position="21"/>
        <end position="548"/>
    </location>
</feature>
<evidence type="ECO:0000313" key="3">
    <source>
        <dbReference type="EMBL" id="HIS93327.1"/>
    </source>
</evidence>
<dbReference type="InterPro" id="IPR006059">
    <property type="entry name" value="SBP"/>
</dbReference>
<name>A0A9D1K722_9FIRM</name>
<organism evidence="3 4">
    <name type="scientific">Candidatus Alectryocaccomicrobium excrementavium</name>
    <dbReference type="NCBI Taxonomy" id="2840668"/>
    <lineage>
        <taxon>Bacteria</taxon>
        <taxon>Bacillati</taxon>
        <taxon>Bacillota</taxon>
        <taxon>Clostridia</taxon>
        <taxon>Candidatus Alectryocaccomicrobium</taxon>
    </lineage>
</organism>
<dbReference type="PANTHER" id="PTHR43649:SF12">
    <property type="entry name" value="DIACETYLCHITOBIOSE BINDING PROTEIN DASA"/>
    <property type="match status" value="1"/>
</dbReference>
<dbReference type="InterPro" id="IPR022627">
    <property type="entry name" value="DUF3502"/>
</dbReference>
<reference evidence="3" key="1">
    <citation type="submission" date="2020-10" db="EMBL/GenBank/DDBJ databases">
        <authorList>
            <person name="Gilroy R."/>
        </authorList>
    </citation>
    <scope>NUCLEOTIDE SEQUENCE</scope>
    <source>
        <strain evidence="3">13766</strain>
    </source>
</reference>
<comment type="caution">
    <text evidence="3">The sequence shown here is derived from an EMBL/GenBank/DDBJ whole genome shotgun (WGS) entry which is preliminary data.</text>
</comment>
<dbReference type="EMBL" id="DVJN01000192">
    <property type="protein sequence ID" value="HIS93327.1"/>
    <property type="molecule type" value="Genomic_DNA"/>
</dbReference>
<dbReference type="AlphaFoldDB" id="A0A9D1K722"/>
<feature type="signal peptide" evidence="1">
    <location>
        <begin position="1"/>
        <end position="20"/>
    </location>
</feature>
<sequence>MKKWLIMALCVLLAASAVMPGALGEAEMEGYTLPLANPEDNVTITAWGFPLPEWKVDDLENNQFTQWLQEQTGITIEWVMGPATDRDEKLNLLLSSGEYPEIIFNAPFDPSQQQIYGDMGVILPLNEYIEKYGVETQRIFEEVPDIKNALVRNNGNIYCLSTYLNTPHDESYSRLWIYQPWLDALGLDTPTTTEELYEVLVAFRDMDPNGNGEADEIPLVGANVMFSDPFTYLVNSFIYLDNNNMMNVDNGTIVPVYAQEEYREALRYMNRLYEEGLLMPQSFSQNEQSLRQLLSTEPTIVGAFFAHAPFVYCDEPVYRNYVALSPMVGPEGVQFTCQYYVTGTTGTVLTNKCKDPELAFKLLDFLYSTEATMRKSQGPKGVAWDFNEDDTLVNEYGVCPTWLNLQSADEQQPNDRWAMLGHGYQPLERSAIYVMDMSPDAVAARENATGELDGYVQIQTAAMEKYNMYFPPADMKLPQVFLFTEDEALTLADLQLAVNNMVYQMRTEFVVGSADLDADWDRYIEDLKASGMDEVVAIYQRAYDAQYK</sequence>
<dbReference type="Gene3D" id="3.40.190.10">
    <property type="entry name" value="Periplasmic binding protein-like II"/>
    <property type="match status" value="2"/>
</dbReference>
<evidence type="ECO:0000259" key="2">
    <source>
        <dbReference type="Pfam" id="PF12010"/>
    </source>
</evidence>
<feature type="domain" description="DUF3502" evidence="2">
    <location>
        <begin position="497"/>
        <end position="545"/>
    </location>
</feature>
<proteinExistence type="predicted"/>